<name>A0A7R9LI87_9ACAR</name>
<evidence type="ECO:0000256" key="1">
    <source>
        <dbReference type="SAM" id="Phobius"/>
    </source>
</evidence>
<keyword evidence="4" id="KW-1185">Reference proteome</keyword>
<dbReference type="InterPro" id="IPR013783">
    <property type="entry name" value="Ig-like_fold"/>
</dbReference>
<dbReference type="InterPro" id="IPR036179">
    <property type="entry name" value="Ig-like_dom_sf"/>
</dbReference>
<dbReference type="InterPro" id="IPR007110">
    <property type="entry name" value="Ig-like_dom"/>
</dbReference>
<gene>
    <name evidence="3" type="ORF">ONB1V03_LOCUS3469</name>
</gene>
<evidence type="ECO:0000313" key="4">
    <source>
        <dbReference type="Proteomes" id="UP000728032"/>
    </source>
</evidence>
<keyword evidence="1" id="KW-1133">Transmembrane helix</keyword>
<dbReference type="Proteomes" id="UP000728032">
    <property type="component" value="Unassembled WGS sequence"/>
</dbReference>
<accession>A0A7R9LI87</accession>
<keyword evidence="1" id="KW-0472">Membrane</keyword>
<proteinExistence type="predicted"/>
<protein>
    <recommendedName>
        <fullName evidence="2">Ig-like domain-containing protein</fullName>
    </recommendedName>
</protein>
<feature type="domain" description="Ig-like" evidence="2">
    <location>
        <begin position="63"/>
        <end position="175"/>
    </location>
</feature>
<dbReference type="PROSITE" id="PS50835">
    <property type="entry name" value="IG_LIKE"/>
    <property type="match status" value="1"/>
</dbReference>
<dbReference type="SUPFAM" id="SSF48726">
    <property type="entry name" value="Immunoglobulin"/>
    <property type="match status" value="2"/>
</dbReference>
<dbReference type="Gene3D" id="2.60.40.10">
    <property type="entry name" value="Immunoglobulins"/>
    <property type="match status" value="1"/>
</dbReference>
<dbReference type="EMBL" id="CAJPVJ010001023">
    <property type="protein sequence ID" value="CAG2163908.1"/>
    <property type="molecule type" value="Genomic_DNA"/>
</dbReference>
<organism evidence="3">
    <name type="scientific">Oppiella nova</name>
    <dbReference type="NCBI Taxonomy" id="334625"/>
    <lineage>
        <taxon>Eukaryota</taxon>
        <taxon>Metazoa</taxon>
        <taxon>Ecdysozoa</taxon>
        <taxon>Arthropoda</taxon>
        <taxon>Chelicerata</taxon>
        <taxon>Arachnida</taxon>
        <taxon>Acari</taxon>
        <taxon>Acariformes</taxon>
        <taxon>Sarcoptiformes</taxon>
        <taxon>Oribatida</taxon>
        <taxon>Brachypylina</taxon>
        <taxon>Oppioidea</taxon>
        <taxon>Oppiidae</taxon>
        <taxon>Oppiella</taxon>
    </lineage>
</organism>
<dbReference type="InterPro" id="IPR003599">
    <property type="entry name" value="Ig_sub"/>
</dbReference>
<dbReference type="OrthoDB" id="5970915at2759"/>
<dbReference type="EMBL" id="OC915848">
    <property type="protein sequence ID" value="CAD7642200.1"/>
    <property type="molecule type" value="Genomic_DNA"/>
</dbReference>
<keyword evidence="1" id="KW-0812">Transmembrane</keyword>
<reference evidence="3" key="1">
    <citation type="submission" date="2020-11" db="EMBL/GenBank/DDBJ databases">
        <authorList>
            <person name="Tran Van P."/>
        </authorList>
    </citation>
    <scope>NUCLEOTIDE SEQUENCE</scope>
</reference>
<feature type="transmembrane region" description="Helical" evidence="1">
    <location>
        <begin position="182"/>
        <end position="203"/>
    </location>
</feature>
<evidence type="ECO:0000259" key="2">
    <source>
        <dbReference type="PROSITE" id="PS50835"/>
    </source>
</evidence>
<evidence type="ECO:0000313" key="3">
    <source>
        <dbReference type="EMBL" id="CAD7642200.1"/>
    </source>
</evidence>
<dbReference type="SMART" id="SM00409">
    <property type="entry name" value="IG"/>
    <property type="match status" value="1"/>
</dbReference>
<sequence>MDRYRRGVPINALSDVDKHRITISPTDWSLHISNTTFTDIGNWRCELPDNSQVFTIFKVRPEPQLHPFDKHQSPNYQTITRVVGDWFKLKCLVKYGYSRDATVHWYMYNESEHDKPNKTMVPVPTGDNSTHVRIEKYNDTLSYLAINELDLSDRQYYVCIARNGVAETNNTVLLKVIDKWAAFWPFTGILVITLTILGMLFIYEKCRTKPVVGDTSADNYQALLASEENL</sequence>
<dbReference type="AlphaFoldDB" id="A0A7R9LI87"/>